<feature type="transmembrane region" description="Helical" evidence="1">
    <location>
        <begin position="186"/>
        <end position="206"/>
    </location>
</feature>
<keyword evidence="1" id="KW-0812">Transmembrane</keyword>
<feature type="transmembrane region" description="Helical" evidence="1">
    <location>
        <begin position="15"/>
        <end position="42"/>
    </location>
</feature>
<keyword evidence="1" id="KW-1133">Transmembrane helix</keyword>
<name>A0ABS4K8U5_9CLOT</name>
<dbReference type="PANTHER" id="PTHR37185">
    <property type="entry name" value="MEMBRANE PROTEIN"/>
    <property type="match status" value="1"/>
</dbReference>
<dbReference type="RefSeq" id="WP_021282458.1">
    <property type="nucleotide sequence ID" value="NZ_JAGGLL010000032.1"/>
</dbReference>
<evidence type="ECO:0000256" key="1">
    <source>
        <dbReference type="SAM" id="Phobius"/>
    </source>
</evidence>
<dbReference type="PANTHER" id="PTHR37185:SF3">
    <property type="entry name" value="MEMBRANE PROTEIN"/>
    <property type="match status" value="1"/>
</dbReference>
<feature type="transmembrane region" description="Helical" evidence="1">
    <location>
        <begin position="261"/>
        <end position="282"/>
    </location>
</feature>
<keyword evidence="1" id="KW-0472">Membrane</keyword>
<dbReference type="Pfam" id="PF09991">
    <property type="entry name" value="DUF2232"/>
    <property type="match status" value="1"/>
</dbReference>
<reference evidence="2 3" key="1">
    <citation type="submission" date="2021-03" db="EMBL/GenBank/DDBJ databases">
        <title>Genomic Encyclopedia of Type Strains, Phase IV (KMG-IV): sequencing the most valuable type-strain genomes for metagenomic binning, comparative biology and taxonomic classification.</title>
        <authorList>
            <person name="Goeker M."/>
        </authorList>
    </citation>
    <scope>NUCLEOTIDE SEQUENCE [LARGE SCALE GENOMIC DNA]</scope>
    <source>
        <strain evidence="2 3">DSM 28650</strain>
    </source>
</reference>
<gene>
    <name evidence="2" type="ORF">J2Z44_003419</name>
</gene>
<feature type="transmembrane region" description="Helical" evidence="1">
    <location>
        <begin position="103"/>
        <end position="128"/>
    </location>
</feature>
<feature type="transmembrane region" description="Helical" evidence="1">
    <location>
        <begin position="294"/>
        <end position="319"/>
    </location>
</feature>
<sequence>MEKTKFNTNAMVEAALMAVFVIVILIVTGYVPILSFFGTLILPIPIAVLYLRQNFNITLSCIVVSTIITALLFNPIISINAAINYASIGLTLGYCIKSKKSAYVTVLMLTLACILTNILSALIMLVFIEKTSLITFLTDSANTAINSFKASFEEARSYYVNMGVSGKQLEQMDQALTMINIENMLLMLPVSILFYGFMAAYINYIVSIKVLKKLRYKIEEVLPFSNFYVSNLVGAALIGVTCIGIILSGKNVYGAEYFYKSMISIIKFIFILNGVAAASYFMEKKRLLSKRVTTLLIFFSFIVGLGELYFTIGFVEMIFDYRRLDPYRIRKV</sequence>
<evidence type="ECO:0000313" key="3">
    <source>
        <dbReference type="Proteomes" id="UP001519308"/>
    </source>
</evidence>
<dbReference type="Proteomes" id="UP001519308">
    <property type="component" value="Unassembled WGS sequence"/>
</dbReference>
<accession>A0ABS4K8U5</accession>
<comment type="caution">
    <text evidence="2">The sequence shown here is derived from an EMBL/GenBank/DDBJ whole genome shotgun (WGS) entry which is preliminary data.</text>
</comment>
<dbReference type="InterPro" id="IPR018710">
    <property type="entry name" value="DUF2232"/>
</dbReference>
<protein>
    <submittedName>
        <fullName evidence="2">Uncharacterized protein YybS (DUF2232 family)</fullName>
    </submittedName>
</protein>
<keyword evidence="3" id="KW-1185">Reference proteome</keyword>
<organism evidence="2 3">
    <name type="scientific">Clostridium punense</name>
    <dbReference type="NCBI Taxonomy" id="1054297"/>
    <lineage>
        <taxon>Bacteria</taxon>
        <taxon>Bacillati</taxon>
        <taxon>Bacillota</taxon>
        <taxon>Clostridia</taxon>
        <taxon>Eubacteriales</taxon>
        <taxon>Clostridiaceae</taxon>
        <taxon>Clostridium</taxon>
    </lineage>
</organism>
<proteinExistence type="predicted"/>
<dbReference type="EMBL" id="JAGGLL010000032">
    <property type="protein sequence ID" value="MBP2023581.1"/>
    <property type="molecule type" value="Genomic_DNA"/>
</dbReference>
<feature type="transmembrane region" description="Helical" evidence="1">
    <location>
        <begin position="227"/>
        <end position="249"/>
    </location>
</feature>
<feature type="transmembrane region" description="Helical" evidence="1">
    <location>
        <begin position="54"/>
        <end position="73"/>
    </location>
</feature>
<evidence type="ECO:0000313" key="2">
    <source>
        <dbReference type="EMBL" id="MBP2023581.1"/>
    </source>
</evidence>